<sequence>MRGGMRRRPWRRGNRTSAARGAPPPLDRGVLGTCVDRRTMLRITGGAAVVLPLAACGDADAAPNTLRISYQQFGSGTIMRDYLTGVMEAYSTRHPDVTVELVPLVAAEEDYFTKNELMMSSPRTTPDLVYEDTFILQSDVAAGYLRPIDDFIAGWDNWEHFYEPGKEAVTGQNGKVYAVPTHTDTRGLWYNQDLFEQAGLSVPWRPSTWTDILDAMRTLKDELPDVIPINVYSGKPQGEKASMQGFEMLLYGTDDRLYDAESETWVLGSQGFLDSLEFLRTIFSERLTPGIGQALDPNLSELVQNTWMPEGRVAVNLDGSWISSSWVEGGAAEWPEWPDVIDVAPMPTQDGSAPGVVSLAGGWSWAIPQLSSKPDLAWSFLEEMMSTDNMAGLAVADNQVTIRSDVADHPDYQGYSPTIDFFTELVDKAEYRPALAPYPQVSAAIQAAMETVMTGQGTPEQAQAAYDADVRDIVGPENTSEAS</sequence>
<dbReference type="Pfam" id="PF01547">
    <property type="entry name" value="SBP_bac_1"/>
    <property type="match status" value="1"/>
</dbReference>
<keyword evidence="3" id="KW-1185">Reference proteome</keyword>
<feature type="compositionally biased region" description="Basic residues" evidence="1">
    <location>
        <begin position="1"/>
        <end position="14"/>
    </location>
</feature>
<comment type="caution">
    <text evidence="2">The sequence shown here is derived from an EMBL/GenBank/DDBJ whole genome shotgun (WGS) entry which is preliminary data.</text>
</comment>
<organism evidence="2 3">
    <name type="scientific">Georgenia deserti</name>
    <dbReference type="NCBI Taxonomy" id="2093781"/>
    <lineage>
        <taxon>Bacteria</taxon>
        <taxon>Bacillati</taxon>
        <taxon>Actinomycetota</taxon>
        <taxon>Actinomycetes</taxon>
        <taxon>Micrococcales</taxon>
        <taxon>Bogoriellaceae</taxon>
        <taxon>Georgenia</taxon>
    </lineage>
</organism>
<dbReference type="Gene3D" id="3.40.190.10">
    <property type="entry name" value="Periplasmic binding protein-like II"/>
    <property type="match status" value="2"/>
</dbReference>
<dbReference type="RefSeq" id="WP_388004063.1">
    <property type="nucleotide sequence ID" value="NZ_JBHUEE010000003.1"/>
</dbReference>
<dbReference type="EMBL" id="JBHUEE010000003">
    <property type="protein sequence ID" value="MFD1717548.1"/>
    <property type="molecule type" value="Genomic_DNA"/>
</dbReference>
<evidence type="ECO:0000256" key="1">
    <source>
        <dbReference type="SAM" id="MobiDB-lite"/>
    </source>
</evidence>
<feature type="region of interest" description="Disordered" evidence="1">
    <location>
        <begin position="1"/>
        <end position="28"/>
    </location>
</feature>
<dbReference type="InterPro" id="IPR006059">
    <property type="entry name" value="SBP"/>
</dbReference>
<dbReference type="PANTHER" id="PTHR43649:SF14">
    <property type="entry name" value="BLR3389 PROTEIN"/>
    <property type="match status" value="1"/>
</dbReference>
<dbReference type="SUPFAM" id="SSF53850">
    <property type="entry name" value="Periplasmic binding protein-like II"/>
    <property type="match status" value="1"/>
</dbReference>
<evidence type="ECO:0000313" key="2">
    <source>
        <dbReference type="EMBL" id="MFD1717548.1"/>
    </source>
</evidence>
<dbReference type="Proteomes" id="UP001597277">
    <property type="component" value="Unassembled WGS sequence"/>
</dbReference>
<accession>A0ABW4L261</accession>
<dbReference type="InterPro" id="IPR050490">
    <property type="entry name" value="Bact_solute-bd_prot1"/>
</dbReference>
<name>A0ABW4L261_9MICO</name>
<evidence type="ECO:0000313" key="3">
    <source>
        <dbReference type="Proteomes" id="UP001597277"/>
    </source>
</evidence>
<protein>
    <submittedName>
        <fullName evidence="2">Extracellular solute-binding protein</fullName>
    </submittedName>
</protein>
<proteinExistence type="predicted"/>
<reference evidence="3" key="1">
    <citation type="journal article" date="2019" name="Int. J. Syst. Evol. Microbiol.">
        <title>The Global Catalogue of Microorganisms (GCM) 10K type strain sequencing project: providing services to taxonomists for standard genome sequencing and annotation.</title>
        <authorList>
            <consortium name="The Broad Institute Genomics Platform"/>
            <consortium name="The Broad Institute Genome Sequencing Center for Infectious Disease"/>
            <person name="Wu L."/>
            <person name="Ma J."/>
        </authorList>
    </citation>
    <scope>NUCLEOTIDE SEQUENCE [LARGE SCALE GENOMIC DNA]</scope>
    <source>
        <strain evidence="3">JCM 17130</strain>
    </source>
</reference>
<dbReference type="PANTHER" id="PTHR43649">
    <property type="entry name" value="ARABINOSE-BINDING PROTEIN-RELATED"/>
    <property type="match status" value="1"/>
</dbReference>
<gene>
    <name evidence="2" type="ORF">ACFSE6_06855</name>
</gene>